<dbReference type="PROSITE" id="PS50943">
    <property type="entry name" value="HTH_CROC1"/>
    <property type="match status" value="1"/>
</dbReference>
<proteinExistence type="predicted"/>
<dbReference type="GO" id="GO:0003677">
    <property type="term" value="F:DNA binding"/>
    <property type="evidence" value="ECO:0007669"/>
    <property type="project" value="InterPro"/>
</dbReference>
<dbReference type="Proteomes" id="UP000658613">
    <property type="component" value="Unassembled WGS sequence"/>
</dbReference>
<feature type="domain" description="HTH cro/C1-type" evidence="1">
    <location>
        <begin position="10"/>
        <end position="64"/>
    </location>
</feature>
<dbReference type="InterPro" id="IPR010982">
    <property type="entry name" value="Lambda_DNA-bd_dom_sf"/>
</dbReference>
<dbReference type="Gene3D" id="1.10.260.40">
    <property type="entry name" value="lambda repressor-like DNA-binding domains"/>
    <property type="match status" value="1"/>
</dbReference>
<reference evidence="2" key="1">
    <citation type="submission" date="2020-11" db="EMBL/GenBank/DDBJ databases">
        <title>Sequencing the genomes of 1000 actinobacteria strains.</title>
        <authorList>
            <person name="Klenk H.-P."/>
        </authorList>
    </citation>
    <scope>NUCLEOTIDE SEQUENCE</scope>
    <source>
        <strain evidence="2">DSM 45632</strain>
    </source>
</reference>
<protein>
    <submittedName>
        <fullName evidence="2">Y4mF family transcriptional regulator</fullName>
    </submittedName>
</protein>
<dbReference type="EMBL" id="JADOUE010000001">
    <property type="protein sequence ID" value="MBG6122944.1"/>
    <property type="molecule type" value="Genomic_DNA"/>
</dbReference>
<gene>
    <name evidence="2" type="ORF">IW254_001913</name>
</gene>
<dbReference type="SUPFAM" id="SSF47413">
    <property type="entry name" value="lambda repressor-like DNA-binding domains"/>
    <property type="match status" value="1"/>
</dbReference>
<dbReference type="InterPro" id="IPR001387">
    <property type="entry name" value="Cro/C1-type_HTH"/>
</dbReference>
<dbReference type="CDD" id="cd00093">
    <property type="entry name" value="HTH_XRE"/>
    <property type="match status" value="1"/>
</dbReference>
<name>A0A931E1E1_9CORY</name>
<dbReference type="SMART" id="SM00530">
    <property type="entry name" value="HTH_XRE"/>
    <property type="match status" value="1"/>
</dbReference>
<keyword evidence="3" id="KW-1185">Reference proteome</keyword>
<evidence type="ECO:0000259" key="1">
    <source>
        <dbReference type="PROSITE" id="PS50943"/>
    </source>
</evidence>
<organism evidence="2 3">
    <name type="scientific">Corynebacterium aquatimens</name>
    <dbReference type="NCBI Taxonomy" id="1190508"/>
    <lineage>
        <taxon>Bacteria</taxon>
        <taxon>Bacillati</taxon>
        <taxon>Actinomycetota</taxon>
        <taxon>Actinomycetes</taxon>
        <taxon>Mycobacteriales</taxon>
        <taxon>Corynebacteriaceae</taxon>
        <taxon>Corynebacterium</taxon>
    </lineage>
</organism>
<comment type="caution">
    <text evidence="2">The sequence shown here is derived from an EMBL/GenBank/DDBJ whole genome shotgun (WGS) entry which is preliminary data.</text>
</comment>
<dbReference type="NCBIfam" id="TIGR03070">
    <property type="entry name" value="couple_hipB"/>
    <property type="match status" value="1"/>
</dbReference>
<evidence type="ECO:0000313" key="3">
    <source>
        <dbReference type="Proteomes" id="UP000658613"/>
    </source>
</evidence>
<evidence type="ECO:0000313" key="2">
    <source>
        <dbReference type="EMBL" id="MBG6122944.1"/>
    </source>
</evidence>
<dbReference type="Pfam" id="PF01381">
    <property type="entry name" value="HTH_3"/>
    <property type="match status" value="1"/>
</dbReference>
<dbReference type="InterPro" id="IPR017507">
    <property type="entry name" value="Tscrpt_reg_HipB-like"/>
</dbReference>
<accession>A0A931E1E1</accession>
<dbReference type="AlphaFoldDB" id="A0A931E1E1"/>
<sequence>MGVEHIGAAVRQERRNLGLTQVELANLAQVSDRFVRDLEHGKETLEMGKAIRVLGVLGYELAPVSRNPMAARGTGNG</sequence>
<dbReference type="RefSeq" id="WP_196825251.1">
    <property type="nucleotide sequence ID" value="NZ_CP046980.1"/>
</dbReference>